<dbReference type="KEGG" id="vg:80025916"/>
<keyword evidence="2" id="KW-0378">Hydrolase</keyword>
<feature type="domain" description="HNH nuclease" evidence="1">
    <location>
        <begin position="56"/>
        <end position="99"/>
    </location>
</feature>
<keyword evidence="2" id="KW-0540">Nuclease</keyword>
<evidence type="ECO:0000259" key="1">
    <source>
        <dbReference type="Pfam" id="PF13392"/>
    </source>
</evidence>
<gene>
    <name evidence="2" type="primary">44</name>
    <name evidence="2" type="ORF">SEA_IGNACIO_44</name>
</gene>
<proteinExistence type="predicted"/>
<name>A0A6M9Z3J2_9CAUD</name>
<dbReference type="InterPro" id="IPR044925">
    <property type="entry name" value="His-Me_finger_sf"/>
</dbReference>
<organism evidence="2 3">
    <name type="scientific">Streptomyces phage Ignacio</name>
    <dbReference type="NCBI Taxonomy" id="2736272"/>
    <lineage>
        <taxon>Viruses</taxon>
        <taxon>Duplodnaviria</taxon>
        <taxon>Heunggongvirae</taxon>
        <taxon>Uroviricota</taxon>
        <taxon>Caudoviricetes</taxon>
        <taxon>Ignaciovirus</taxon>
        <taxon>Ignaciovirus ignacio</taxon>
    </lineage>
</organism>
<protein>
    <submittedName>
        <fullName evidence="2">HNH endonuclease</fullName>
    </submittedName>
</protein>
<dbReference type="Gene3D" id="3.90.75.10">
    <property type="entry name" value="Homing Intron 3 (I-ppo) Encoded Endonuclease, Chain A"/>
    <property type="match status" value="1"/>
</dbReference>
<dbReference type="Pfam" id="PF13392">
    <property type="entry name" value="HNH_3"/>
    <property type="match status" value="1"/>
</dbReference>
<evidence type="ECO:0000313" key="2">
    <source>
        <dbReference type="EMBL" id="QKN87571.1"/>
    </source>
</evidence>
<dbReference type="RefSeq" id="YP_010756164.1">
    <property type="nucleotide sequence ID" value="NC_073483.1"/>
</dbReference>
<dbReference type="Proteomes" id="UP000509653">
    <property type="component" value="Segment"/>
</dbReference>
<dbReference type="GeneID" id="80025916"/>
<dbReference type="InterPro" id="IPR003615">
    <property type="entry name" value="HNH_nuc"/>
</dbReference>
<dbReference type="EMBL" id="MT451980">
    <property type="protein sequence ID" value="QKN87571.1"/>
    <property type="molecule type" value="Genomic_DNA"/>
</dbReference>
<accession>A0A6M9Z3J2</accession>
<evidence type="ECO:0000313" key="3">
    <source>
        <dbReference type="Proteomes" id="UP000509653"/>
    </source>
</evidence>
<dbReference type="InterPro" id="IPR044930">
    <property type="entry name" value="Homing_endonuclease_His-Me"/>
</dbReference>
<reference evidence="2 3" key="1">
    <citation type="submission" date="2020-05" db="EMBL/GenBank/DDBJ databases">
        <authorList>
            <person name="Coronado A."/>
            <person name="Gutierrez-Langa M.A."/>
            <person name="Hernandez Olmos D."/>
            <person name="Menchaca C."/>
            <person name="Layton S.R."/>
            <person name="Hughes L.E."/>
            <person name="Garlena R.A."/>
            <person name="Russell D.A."/>
            <person name="Pope W.H."/>
            <person name="Jacobs-Sera D."/>
            <person name="Hatfull G.F."/>
        </authorList>
    </citation>
    <scope>NUCLEOTIDE SEQUENCE [LARGE SCALE GENOMIC DNA]</scope>
</reference>
<sequence>MARRSRPTAAWRYWSKVRLDGPLSLRHQAPGRCWTWTAAINNRGYGTFRDGATVVGAHRWSYEQLVGPVPAGLELDHLCRNRACVNPAHMEPVTHRTNTLRSDGPTARAARATHCPRGHAYDAANTYCTPDGWRRCRACRRRPTTATVTPLHPTTHTTERQAA</sequence>
<keyword evidence="2" id="KW-0255">Endonuclease</keyword>
<dbReference type="GO" id="GO:0004519">
    <property type="term" value="F:endonuclease activity"/>
    <property type="evidence" value="ECO:0007669"/>
    <property type="project" value="UniProtKB-KW"/>
</dbReference>
<dbReference type="SUPFAM" id="SSF54060">
    <property type="entry name" value="His-Me finger endonucleases"/>
    <property type="match status" value="1"/>
</dbReference>
<keyword evidence="3" id="KW-1185">Reference proteome</keyword>